<dbReference type="InterPro" id="IPR016181">
    <property type="entry name" value="Acyl_CoA_acyltransferase"/>
</dbReference>
<protein>
    <submittedName>
        <fullName evidence="4">GNAT family N-acetyltransferase</fullName>
    </submittedName>
</protein>
<dbReference type="InterPro" id="IPR050832">
    <property type="entry name" value="Bact_Acetyltransf"/>
</dbReference>
<keyword evidence="1" id="KW-0808">Transferase</keyword>
<dbReference type="Pfam" id="PF00583">
    <property type="entry name" value="Acetyltransf_1"/>
    <property type="match status" value="1"/>
</dbReference>
<evidence type="ECO:0000259" key="3">
    <source>
        <dbReference type="PROSITE" id="PS51186"/>
    </source>
</evidence>
<dbReference type="PROSITE" id="PS51186">
    <property type="entry name" value="GNAT"/>
    <property type="match status" value="1"/>
</dbReference>
<evidence type="ECO:0000256" key="1">
    <source>
        <dbReference type="ARBA" id="ARBA00022679"/>
    </source>
</evidence>
<reference evidence="4 5" key="1">
    <citation type="submission" date="2024-04" db="EMBL/GenBank/DDBJ databases">
        <title>Draft genome sequence of Pseudoxanthomonas putridarboris WD12.</title>
        <authorList>
            <person name="Oh J."/>
        </authorList>
    </citation>
    <scope>NUCLEOTIDE SEQUENCE [LARGE SCALE GENOMIC DNA]</scope>
    <source>
        <strain evidence="4 5">WD12</strain>
    </source>
</reference>
<dbReference type="SUPFAM" id="SSF55729">
    <property type="entry name" value="Acyl-CoA N-acyltransferases (Nat)"/>
    <property type="match status" value="1"/>
</dbReference>
<keyword evidence="2" id="KW-0012">Acyltransferase</keyword>
<dbReference type="PANTHER" id="PTHR43877">
    <property type="entry name" value="AMINOALKYLPHOSPHONATE N-ACETYLTRANSFERASE-RELATED-RELATED"/>
    <property type="match status" value="1"/>
</dbReference>
<dbReference type="Gene3D" id="3.40.630.30">
    <property type="match status" value="1"/>
</dbReference>
<sequence>MKAGTVIRPARLSEAAELSAMMRRTFVAANGHCSTPENVAAHLDAMCTPERQAQEIRDPDTLTLIVEQDGRWAGYAQVRWGTVPPAEVALRPTVELARIYLDAAFHGQGIAAPLVSHLLAAARLRGSRSVWLTVWQEAEQAIRFWRKHGFQIVGRSTYRVGDDPKDDWVMMQALPVG</sequence>
<accession>A0ABU9J1V4</accession>
<gene>
    <name evidence="4" type="ORF">AAD027_10985</name>
</gene>
<evidence type="ECO:0000313" key="5">
    <source>
        <dbReference type="Proteomes" id="UP001459204"/>
    </source>
</evidence>
<dbReference type="InterPro" id="IPR000182">
    <property type="entry name" value="GNAT_dom"/>
</dbReference>
<name>A0ABU9J1V4_9GAMM</name>
<feature type="domain" description="N-acetyltransferase" evidence="3">
    <location>
        <begin position="5"/>
        <end position="175"/>
    </location>
</feature>
<evidence type="ECO:0000256" key="2">
    <source>
        <dbReference type="ARBA" id="ARBA00023315"/>
    </source>
</evidence>
<comment type="caution">
    <text evidence="4">The sequence shown here is derived from an EMBL/GenBank/DDBJ whole genome shotgun (WGS) entry which is preliminary data.</text>
</comment>
<proteinExistence type="predicted"/>
<organism evidence="4 5">
    <name type="scientific">Pseudoxanthomonas putridarboris</name>
    <dbReference type="NCBI Taxonomy" id="752605"/>
    <lineage>
        <taxon>Bacteria</taxon>
        <taxon>Pseudomonadati</taxon>
        <taxon>Pseudomonadota</taxon>
        <taxon>Gammaproteobacteria</taxon>
        <taxon>Lysobacterales</taxon>
        <taxon>Lysobacteraceae</taxon>
        <taxon>Pseudoxanthomonas</taxon>
    </lineage>
</organism>
<evidence type="ECO:0000313" key="4">
    <source>
        <dbReference type="EMBL" id="MEL1264889.1"/>
    </source>
</evidence>
<dbReference type="RefSeq" id="WP_341726071.1">
    <property type="nucleotide sequence ID" value="NZ_JBBWWT010000004.1"/>
</dbReference>
<dbReference type="Proteomes" id="UP001459204">
    <property type="component" value="Unassembled WGS sequence"/>
</dbReference>
<dbReference type="CDD" id="cd04301">
    <property type="entry name" value="NAT_SF"/>
    <property type="match status" value="1"/>
</dbReference>
<dbReference type="EMBL" id="JBBWWT010000004">
    <property type="protein sequence ID" value="MEL1264889.1"/>
    <property type="molecule type" value="Genomic_DNA"/>
</dbReference>
<keyword evidence="5" id="KW-1185">Reference proteome</keyword>